<proteinExistence type="predicted"/>
<dbReference type="PANTHER" id="PTHR48079">
    <property type="entry name" value="PROTEIN YEEZ"/>
    <property type="match status" value="1"/>
</dbReference>
<reference evidence="2" key="1">
    <citation type="submission" date="2021-03" db="EMBL/GenBank/DDBJ databases">
        <title>Proteiniclasticum marinus sp. nov., isolated from tidal flat sediment.</title>
        <authorList>
            <person name="Namirimu T."/>
            <person name="Yang J.-A."/>
            <person name="Yang S.-H."/>
            <person name="Kim Y.-J."/>
            <person name="Kwon K.K."/>
        </authorList>
    </citation>
    <scope>NUCLEOTIDE SEQUENCE</scope>
    <source>
        <strain evidence="2">SCR006</strain>
    </source>
</reference>
<accession>A0A939HBW2</accession>
<evidence type="ECO:0000313" key="3">
    <source>
        <dbReference type="Proteomes" id="UP000664218"/>
    </source>
</evidence>
<dbReference type="InterPro" id="IPR051783">
    <property type="entry name" value="NAD(P)-dependent_oxidoreduct"/>
</dbReference>
<dbReference type="InterPro" id="IPR036291">
    <property type="entry name" value="NAD(P)-bd_dom_sf"/>
</dbReference>
<gene>
    <name evidence="2" type="ORF">J3A84_08870</name>
</gene>
<protein>
    <submittedName>
        <fullName evidence="2">NAD-dependent epimerase/dehydratase family protein</fullName>
    </submittedName>
</protein>
<dbReference type="EMBL" id="JAFNJU010000006">
    <property type="protein sequence ID" value="MBO1265136.1"/>
    <property type="molecule type" value="Genomic_DNA"/>
</dbReference>
<dbReference type="RefSeq" id="WP_207599660.1">
    <property type="nucleotide sequence ID" value="NZ_JAFNJU010000006.1"/>
</dbReference>
<dbReference type="SUPFAM" id="SSF51735">
    <property type="entry name" value="NAD(P)-binding Rossmann-fold domains"/>
    <property type="match status" value="1"/>
</dbReference>
<dbReference type="Proteomes" id="UP000664218">
    <property type="component" value="Unassembled WGS sequence"/>
</dbReference>
<dbReference type="AlphaFoldDB" id="A0A939HBW2"/>
<comment type="caution">
    <text evidence="2">The sequence shown here is derived from an EMBL/GenBank/DDBJ whole genome shotgun (WGS) entry which is preliminary data.</text>
</comment>
<name>A0A939HBW2_9CLOT</name>
<feature type="domain" description="NAD-dependent epimerase/dehydratase" evidence="1">
    <location>
        <begin position="6"/>
        <end position="224"/>
    </location>
</feature>
<organism evidence="2 3">
    <name type="scientific">Proteiniclasticum aestuarii</name>
    <dbReference type="NCBI Taxonomy" id="2817862"/>
    <lineage>
        <taxon>Bacteria</taxon>
        <taxon>Bacillati</taxon>
        <taxon>Bacillota</taxon>
        <taxon>Clostridia</taxon>
        <taxon>Eubacteriales</taxon>
        <taxon>Clostridiaceae</taxon>
        <taxon>Proteiniclasticum</taxon>
    </lineage>
</organism>
<dbReference type="Pfam" id="PF01370">
    <property type="entry name" value="Epimerase"/>
    <property type="match status" value="1"/>
</dbReference>
<sequence>MNQLYIVTGANGHLGNVVARKLIERKERVWLFLLYGEKPVVEGAERIYYGDVTEKETLLPLFLDAVGEKVVFIHCAGIVSIKSPFTRRLYDVNVLGTKNVADLCLEYKVEKLLYVSSVHAIPDNLHGETIQETAVFDYNRVEGHYAKSKAMATRYVLQTGRKGLPVNVVHPSGIIGPYDFGRSHTTTLIEDFLNGRLRAVMAGGYDFVDVRDVADGILSCAENGTPGACYLLTSRYYSLGELFEMLAEITGRRKHLAVLPLWFVKGTASLAELYYKMLKQPPLYTRYSIFTLGTNNRYSHARATKELGYAPREMKETLEDTCKWLYESGRIQATGLMPSPWKRNG</sequence>
<dbReference type="GO" id="GO:0005737">
    <property type="term" value="C:cytoplasm"/>
    <property type="evidence" value="ECO:0007669"/>
    <property type="project" value="TreeGrafter"/>
</dbReference>
<dbReference type="InterPro" id="IPR001509">
    <property type="entry name" value="Epimerase_deHydtase"/>
</dbReference>
<evidence type="ECO:0000259" key="1">
    <source>
        <dbReference type="Pfam" id="PF01370"/>
    </source>
</evidence>
<keyword evidence="3" id="KW-1185">Reference proteome</keyword>
<dbReference type="Gene3D" id="3.40.50.720">
    <property type="entry name" value="NAD(P)-binding Rossmann-like Domain"/>
    <property type="match status" value="1"/>
</dbReference>
<dbReference type="GO" id="GO:0004029">
    <property type="term" value="F:aldehyde dehydrogenase (NAD+) activity"/>
    <property type="evidence" value="ECO:0007669"/>
    <property type="project" value="TreeGrafter"/>
</dbReference>
<dbReference type="PANTHER" id="PTHR48079:SF6">
    <property type="entry name" value="NAD(P)-BINDING DOMAIN-CONTAINING PROTEIN-RELATED"/>
    <property type="match status" value="1"/>
</dbReference>
<evidence type="ECO:0000313" key="2">
    <source>
        <dbReference type="EMBL" id="MBO1265136.1"/>
    </source>
</evidence>